<dbReference type="PANTHER" id="PTHR43707:SF1">
    <property type="entry name" value="HISTIDINE--TRNA LIGASE, MITOCHONDRIAL-RELATED"/>
    <property type="match status" value="1"/>
</dbReference>
<protein>
    <recommendedName>
        <fullName evidence="11">Histidine--tRNA ligase</fullName>
        <ecNumber evidence="11">6.1.1.21</ecNumber>
    </recommendedName>
    <alternativeName>
        <fullName evidence="11">Histidyl-tRNA synthetase</fullName>
        <shortName evidence="11">HisRS</shortName>
    </alternativeName>
</protein>
<dbReference type="InterPro" id="IPR045864">
    <property type="entry name" value="aa-tRNA-synth_II/BPL/LPL"/>
</dbReference>
<dbReference type="InterPro" id="IPR036621">
    <property type="entry name" value="Anticodon-bd_dom_sf"/>
</dbReference>
<evidence type="ECO:0000313" key="15">
    <source>
        <dbReference type="Proteomes" id="UP000824179"/>
    </source>
</evidence>
<feature type="binding site" evidence="12">
    <location>
        <position position="125"/>
    </location>
    <ligand>
        <name>L-histidine</name>
        <dbReference type="ChEBI" id="CHEBI:57595"/>
    </ligand>
</feature>
<dbReference type="InterPro" id="IPR041715">
    <property type="entry name" value="HisRS-like_core"/>
</dbReference>
<dbReference type="Pfam" id="PF13393">
    <property type="entry name" value="tRNA-synt_His"/>
    <property type="match status" value="1"/>
</dbReference>
<dbReference type="GO" id="GO:0140096">
    <property type="term" value="F:catalytic activity, acting on a protein"/>
    <property type="evidence" value="ECO:0007669"/>
    <property type="project" value="UniProtKB-ARBA"/>
</dbReference>
<dbReference type="GO" id="GO:0006427">
    <property type="term" value="P:histidyl-tRNA aminoacylation"/>
    <property type="evidence" value="ECO:0007669"/>
    <property type="project" value="UniProtKB-UniRule"/>
</dbReference>
<feature type="binding site" evidence="12">
    <location>
        <begin position="260"/>
        <end position="261"/>
    </location>
    <ligand>
        <name>L-histidine</name>
        <dbReference type="ChEBI" id="CHEBI:57595"/>
    </ligand>
</feature>
<organism evidence="14 15">
    <name type="scientific">Candidatus Coproplasma stercoripullorum</name>
    <dbReference type="NCBI Taxonomy" id="2840751"/>
    <lineage>
        <taxon>Bacteria</taxon>
        <taxon>Bacillati</taxon>
        <taxon>Bacillota</taxon>
        <taxon>Clostridia</taxon>
        <taxon>Eubacteriales</taxon>
        <taxon>Candidatus Coproplasma</taxon>
    </lineage>
</organism>
<dbReference type="AlphaFoldDB" id="A0A9D1AGP5"/>
<dbReference type="PIRSF" id="PIRSF001549">
    <property type="entry name" value="His-tRNA_synth"/>
    <property type="match status" value="1"/>
</dbReference>
<evidence type="ECO:0000256" key="7">
    <source>
        <dbReference type="ARBA" id="ARBA00022840"/>
    </source>
</evidence>
<dbReference type="GO" id="GO:0016740">
    <property type="term" value="F:transferase activity"/>
    <property type="evidence" value="ECO:0007669"/>
    <property type="project" value="UniProtKB-ARBA"/>
</dbReference>
<dbReference type="GO" id="GO:0005524">
    <property type="term" value="F:ATP binding"/>
    <property type="evidence" value="ECO:0007669"/>
    <property type="project" value="UniProtKB-UniRule"/>
</dbReference>
<feature type="binding site" evidence="12">
    <location>
        <position position="111"/>
    </location>
    <ligand>
        <name>L-histidine</name>
        <dbReference type="ChEBI" id="CHEBI:57595"/>
    </ligand>
</feature>
<dbReference type="EC" id="6.1.1.21" evidence="11"/>
<dbReference type="PROSITE" id="PS50862">
    <property type="entry name" value="AA_TRNA_LIGASE_II"/>
    <property type="match status" value="1"/>
</dbReference>
<dbReference type="PANTHER" id="PTHR43707">
    <property type="entry name" value="HISTIDYL-TRNA SYNTHETASE"/>
    <property type="match status" value="1"/>
</dbReference>
<evidence type="ECO:0000256" key="4">
    <source>
        <dbReference type="ARBA" id="ARBA00022490"/>
    </source>
</evidence>
<dbReference type="SUPFAM" id="SSF52954">
    <property type="entry name" value="Class II aaRS ABD-related"/>
    <property type="match status" value="1"/>
</dbReference>
<dbReference type="GO" id="GO:0005737">
    <property type="term" value="C:cytoplasm"/>
    <property type="evidence" value="ECO:0007669"/>
    <property type="project" value="UniProtKB-SubCell"/>
</dbReference>
<keyword evidence="4 11" id="KW-0963">Cytoplasm</keyword>
<dbReference type="CDD" id="cd00859">
    <property type="entry name" value="HisRS_anticodon"/>
    <property type="match status" value="1"/>
</dbReference>
<keyword evidence="8 11" id="KW-0648">Protein biosynthesis</keyword>
<reference evidence="14" key="1">
    <citation type="submission" date="2020-10" db="EMBL/GenBank/DDBJ databases">
        <authorList>
            <person name="Gilroy R."/>
        </authorList>
    </citation>
    <scope>NUCLEOTIDE SEQUENCE</scope>
    <source>
        <strain evidence="14">ChiW25-3613</strain>
    </source>
</reference>
<dbReference type="InterPro" id="IPR033656">
    <property type="entry name" value="HisRS_anticodon"/>
</dbReference>
<gene>
    <name evidence="11" type="primary">hisS</name>
    <name evidence="14" type="ORF">IAB90_00445</name>
</gene>
<dbReference type="InterPro" id="IPR004154">
    <property type="entry name" value="Anticodon-bd"/>
</dbReference>
<dbReference type="Gene3D" id="3.30.930.10">
    <property type="entry name" value="Bira Bifunctional Protein, Domain 2"/>
    <property type="match status" value="1"/>
</dbReference>
<dbReference type="GO" id="GO:0004821">
    <property type="term" value="F:histidine-tRNA ligase activity"/>
    <property type="evidence" value="ECO:0007669"/>
    <property type="project" value="UniProtKB-UniRule"/>
</dbReference>
<evidence type="ECO:0000313" key="14">
    <source>
        <dbReference type="EMBL" id="HIR38829.1"/>
    </source>
</evidence>
<dbReference type="InterPro" id="IPR006195">
    <property type="entry name" value="aa-tRNA-synth_II"/>
</dbReference>
<evidence type="ECO:0000256" key="8">
    <source>
        <dbReference type="ARBA" id="ARBA00022917"/>
    </source>
</evidence>
<dbReference type="Pfam" id="PF03129">
    <property type="entry name" value="HGTP_anticodon"/>
    <property type="match status" value="1"/>
</dbReference>
<evidence type="ECO:0000256" key="12">
    <source>
        <dbReference type="PIRSR" id="PIRSR001549-1"/>
    </source>
</evidence>
<dbReference type="SUPFAM" id="SSF55681">
    <property type="entry name" value="Class II aaRS and biotin synthetases"/>
    <property type="match status" value="1"/>
</dbReference>
<feature type="binding site" evidence="12">
    <location>
        <position position="256"/>
    </location>
    <ligand>
        <name>L-histidine</name>
        <dbReference type="ChEBI" id="CHEBI:57595"/>
    </ligand>
</feature>
<evidence type="ECO:0000256" key="6">
    <source>
        <dbReference type="ARBA" id="ARBA00022741"/>
    </source>
</evidence>
<comment type="catalytic activity">
    <reaction evidence="10 11">
        <text>tRNA(His) + L-histidine + ATP = L-histidyl-tRNA(His) + AMP + diphosphate + H(+)</text>
        <dbReference type="Rhea" id="RHEA:17313"/>
        <dbReference type="Rhea" id="RHEA-COMP:9665"/>
        <dbReference type="Rhea" id="RHEA-COMP:9689"/>
        <dbReference type="ChEBI" id="CHEBI:15378"/>
        <dbReference type="ChEBI" id="CHEBI:30616"/>
        <dbReference type="ChEBI" id="CHEBI:33019"/>
        <dbReference type="ChEBI" id="CHEBI:57595"/>
        <dbReference type="ChEBI" id="CHEBI:78442"/>
        <dbReference type="ChEBI" id="CHEBI:78527"/>
        <dbReference type="ChEBI" id="CHEBI:456215"/>
        <dbReference type="EC" id="6.1.1.21"/>
    </reaction>
</comment>
<evidence type="ECO:0000256" key="1">
    <source>
        <dbReference type="ARBA" id="ARBA00004496"/>
    </source>
</evidence>
<dbReference type="HAMAP" id="MF_00127">
    <property type="entry name" value="His_tRNA_synth"/>
    <property type="match status" value="1"/>
</dbReference>
<dbReference type="EMBL" id="DVHB01000008">
    <property type="protein sequence ID" value="HIR38829.1"/>
    <property type="molecule type" value="Genomic_DNA"/>
</dbReference>
<feature type="binding site" evidence="12">
    <location>
        <position position="129"/>
    </location>
    <ligand>
        <name>L-histidine</name>
        <dbReference type="ChEBI" id="CHEBI:57595"/>
    </ligand>
</feature>
<feature type="binding site" evidence="12">
    <location>
        <begin position="80"/>
        <end position="82"/>
    </location>
    <ligand>
        <name>L-histidine</name>
        <dbReference type="ChEBI" id="CHEBI:57595"/>
    </ligand>
</feature>
<reference evidence="14" key="2">
    <citation type="journal article" date="2021" name="PeerJ">
        <title>Extensive microbial diversity within the chicken gut microbiome revealed by metagenomics and culture.</title>
        <authorList>
            <person name="Gilroy R."/>
            <person name="Ravi A."/>
            <person name="Getino M."/>
            <person name="Pursley I."/>
            <person name="Horton D.L."/>
            <person name="Alikhan N.F."/>
            <person name="Baker D."/>
            <person name="Gharbi K."/>
            <person name="Hall N."/>
            <person name="Watson M."/>
            <person name="Adriaenssens E.M."/>
            <person name="Foster-Nyarko E."/>
            <person name="Jarju S."/>
            <person name="Secka A."/>
            <person name="Antonio M."/>
            <person name="Oren A."/>
            <person name="Chaudhuri R.R."/>
            <person name="La Ragione R."/>
            <person name="Hildebrand F."/>
            <person name="Pallen M.J."/>
        </authorList>
    </citation>
    <scope>NUCLEOTIDE SEQUENCE</scope>
    <source>
        <strain evidence="14">ChiW25-3613</strain>
    </source>
</reference>
<comment type="caution">
    <text evidence="14">The sequence shown here is derived from an EMBL/GenBank/DDBJ whole genome shotgun (WGS) entry which is preliminary data.</text>
</comment>
<name>A0A9D1AGP5_9FIRM</name>
<feature type="domain" description="Aminoacyl-transfer RNA synthetases class-II family profile" evidence="13">
    <location>
        <begin position="22"/>
        <end position="321"/>
    </location>
</feature>
<dbReference type="InterPro" id="IPR004516">
    <property type="entry name" value="HisRS/HisZ"/>
</dbReference>
<accession>A0A9D1AGP5</accession>
<dbReference type="FunFam" id="3.30.930.10:FF:000005">
    <property type="entry name" value="Histidine--tRNA ligase"/>
    <property type="match status" value="1"/>
</dbReference>
<dbReference type="Proteomes" id="UP000824179">
    <property type="component" value="Unassembled WGS sequence"/>
</dbReference>
<evidence type="ECO:0000256" key="11">
    <source>
        <dbReference type="HAMAP-Rule" id="MF_00127"/>
    </source>
</evidence>
<evidence type="ECO:0000256" key="3">
    <source>
        <dbReference type="ARBA" id="ARBA00011738"/>
    </source>
</evidence>
<evidence type="ECO:0000256" key="2">
    <source>
        <dbReference type="ARBA" id="ARBA00008226"/>
    </source>
</evidence>
<comment type="similarity">
    <text evidence="2 11">Belongs to the class-II aminoacyl-tRNA synthetase family.</text>
</comment>
<proteinExistence type="inferred from homology"/>
<evidence type="ECO:0000256" key="10">
    <source>
        <dbReference type="ARBA" id="ARBA00047639"/>
    </source>
</evidence>
<dbReference type="NCBIfam" id="TIGR00442">
    <property type="entry name" value="hisS"/>
    <property type="match status" value="1"/>
</dbReference>
<keyword evidence="7 11" id="KW-0067">ATP-binding</keyword>
<comment type="subcellular location">
    <subcellularLocation>
        <location evidence="1 11">Cytoplasm</location>
    </subcellularLocation>
</comment>
<dbReference type="CDD" id="cd00773">
    <property type="entry name" value="HisRS-like_core"/>
    <property type="match status" value="1"/>
</dbReference>
<dbReference type="Gene3D" id="3.40.50.800">
    <property type="entry name" value="Anticodon-binding domain"/>
    <property type="match status" value="1"/>
</dbReference>
<keyword evidence="9 11" id="KW-0030">Aminoacyl-tRNA synthetase</keyword>
<dbReference type="InterPro" id="IPR015807">
    <property type="entry name" value="His-tRNA-ligase"/>
</dbReference>
<sequence>MISIPKGTKDVLPQESYKWHYIEDAARKIAKDFNLKEIRTPVFEHTELFLRGVGDTTDIVNKEMYTFKDKGDRSITLKPEGTAGVARAYIENGLSNSPLPVKMYYIIPAFRYERPQAGRLREFHQFGIEVYGSPSPDTDAEVISAAALFLDRLGIKNVKLNINSIGCKTCRAEYNAKLKDYLRPHLNDMCSTCRERFDKNPLRILDCKEEGCKKITAGAPRMIDYLCGDCAEHFERVQSYLKAGGIEYNVDSNIVRGLDYYTKTVFEFVSEDIGAQGTVCGGGRYDGLIEELGGNPTPAVGFAVGLERLLLLMENTGVRFPADEGPDVFFAAMNEEGRAKAFSFACMVRANGYSAECDHMGRSLKAQFKYADKIGAKYVVVLGEDELKNCTCSAKRMADGAVTELKFEDISSFFAGKA</sequence>
<evidence type="ECO:0000256" key="9">
    <source>
        <dbReference type="ARBA" id="ARBA00023146"/>
    </source>
</evidence>
<evidence type="ECO:0000259" key="13">
    <source>
        <dbReference type="PROSITE" id="PS50862"/>
    </source>
</evidence>
<comment type="subunit">
    <text evidence="3 11">Homodimer.</text>
</comment>
<keyword evidence="6 11" id="KW-0547">Nucleotide-binding</keyword>
<evidence type="ECO:0000256" key="5">
    <source>
        <dbReference type="ARBA" id="ARBA00022598"/>
    </source>
</evidence>
<keyword evidence="5 11" id="KW-0436">Ligase</keyword>